<comment type="caution">
    <text evidence="1">The sequence shown here is derived from an EMBL/GenBank/DDBJ whole genome shotgun (WGS) entry which is preliminary data.</text>
</comment>
<dbReference type="Proteomes" id="UP000439903">
    <property type="component" value="Unassembled WGS sequence"/>
</dbReference>
<dbReference type="AlphaFoldDB" id="A0A8H4A029"/>
<reference evidence="1 2" key="1">
    <citation type="journal article" date="2019" name="Environ. Microbiol.">
        <title>At the nexus of three kingdoms: the genome of the mycorrhizal fungus Gigaspora margarita provides insights into plant, endobacterial and fungal interactions.</title>
        <authorList>
            <person name="Venice F."/>
            <person name="Ghignone S."/>
            <person name="Salvioli di Fossalunga A."/>
            <person name="Amselem J."/>
            <person name="Novero M."/>
            <person name="Xianan X."/>
            <person name="Sedzielewska Toro K."/>
            <person name="Morin E."/>
            <person name="Lipzen A."/>
            <person name="Grigoriev I.V."/>
            <person name="Henrissat B."/>
            <person name="Martin F.M."/>
            <person name="Bonfante P."/>
        </authorList>
    </citation>
    <scope>NUCLEOTIDE SEQUENCE [LARGE SCALE GENOMIC DNA]</scope>
    <source>
        <strain evidence="1 2">BEG34</strain>
    </source>
</reference>
<evidence type="ECO:0000313" key="1">
    <source>
        <dbReference type="EMBL" id="KAF0345964.1"/>
    </source>
</evidence>
<protein>
    <submittedName>
        <fullName evidence="1">Uncharacterized protein</fullName>
    </submittedName>
</protein>
<keyword evidence="2" id="KW-1185">Reference proteome</keyword>
<dbReference type="EMBL" id="WTPW01003332">
    <property type="protein sequence ID" value="KAF0345964.1"/>
    <property type="molecule type" value="Genomic_DNA"/>
</dbReference>
<name>A0A8H4A029_GIGMA</name>
<organism evidence="1 2">
    <name type="scientific">Gigaspora margarita</name>
    <dbReference type="NCBI Taxonomy" id="4874"/>
    <lineage>
        <taxon>Eukaryota</taxon>
        <taxon>Fungi</taxon>
        <taxon>Fungi incertae sedis</taxon>
        <taxon>Mucoromycota</taxon>
        <taxon>Glomeromycotina</taxon>
        <taxon>Glomeromycetes</taxon>
        <taxon>Diversisporales</taxon>
        <taxon>Gigasporaceae</taxon>
        <taxon>Gigaspora</taxon>
    </lineage>
</organism>
<gene>
    <name evidence="1" type="ORF">F8M41_015763</name>
</gene>
<accession>A0A8H4A029</accession>
<proteinExistence type="predicted"/>
<sequence length="106" mass="12206">METKKINDFDQEAKYISKEGMLSPTADTAMSSNMKDGQVEEVKTYVKTIVANVNSYDKLRKALKSERSNLRTGSNDRWKRRILTIAKLFAISYKIARMLSMMINFT</sequence>
<dbReference type="OrthoDB" id="2331494at2759"/>
<evidence type="ECO:0000313" key="2">
    <source>
        <dbReference type="Proteomes" id="UP000439903"/>
    </source>
</evidence>